<organism evidence="1 2">
    <name type="scientific">Gossypium australe</name>
    <dbReference type="NCBI Taxonomy" id="47621"/>
    <lineage>
        <taxon>Eukaryota</taxon>
        <taxon>Viridiplantae</taxon>
        <taxon>Streptophyta</taxon>
        <taxon>Embryophyta</taxon>
        <taxon>Tracheophyta</taxon>
        <taxon>Spermatophyta</taxon>
        <taxon>Magnoliopsida</taxon>
        <taxon>eudicotyledons</taxon>
        <taxon>Gunneridae</taxon>
        <taxon>Pentapetalae</taxon>
        <taxon>rosids</taxon>
        <taxon>malvids</taxon>
        <taxon>Malvales</taxon>
        <taxon>Malvaceae</taxon>
        <taxon>Malvoideae</taxon>
        <taxon>Gossypium</taxon>
    </lineage>
</organism>
<evidence type="ECO:0000313" key="2">
    <source>
        <dbReference type="Proteomes" id="UP000325315"/>
    </source>
</evidence>
<sequence>MEVGTGYHGFCIGVAIVSPKGCYLDYSLGKLVELYVAEIVRLHGVPYSLHVSTAFYPQTDGQSERVLQVLEDMLRCCILEFEGNWENFLPLVEFAYNNSYQSSTKIAPYEALYCWKCRTPLYWTELSEKKLFDTDLIQKTKEKVKVIRESLKTTSDRQKSYADLKRKDIEYQVIGKVFFKVSP</sequence>
<dbReference type="SUPFAM" id="SSF53098">
    <property type="entry name" value="Ribonuclease H-like"/>
    <property type="match status" value="1"/>
</dbReference>
<gene>
    <name evidence="1" type="ORF">EPI10_005621</name>
</gene>
<keyword evidence="2" id="KW-1185">Reference proteome</keyword>
<dbReference type="Gene3D" id="3.30.420.10">
    <property type="entry name" value="Ribonuclease H-like superfamily/Ribonuclease H"/>
    <property type="match status" value="1"/>
</dbReference>
<reference evidence="2" key="1">
    <citation type="journal article" date="2019" name="Plant Biotechnol. J.">
        <title>Genome sequencing of the Australian wild diploid species Gossypium australe highlights disease resistance and delayed gland morphogenesis.</title>
        <authorList>
            <person name="Cai Y."/>
            <person name="Cai X."/>
            <person name="Wang Q."/>
            <person name="Wang P."/>
            <person name="Zhang Y."/>
            <person name="Cai C."/>
            <person name="Xu Y."/>
            <person name="Wang K."/>
            <person name="Zhou Z."/>
            <person name="Wang C."/>
            <person name="Geng S."/>
            <person name="Li B."/>
            <person name="Dong Q."/>
            <person name="Hou Y."/>
            <person name="Wang H."/>
            <person name="Ai P."/>
            <person name="Liu Z."/>
            <person name="Yi F."/>
            <person name="Sun M."/>
            <person name="An G."/>
            <person name="Cheng J."/>
            <person name="Zhang Y."/>
            <person name="Shi Q."/>
            <person name="Xie Y."/>
            <person name="Shi X."/>
            <person name="Chang Y."/>
            <person name="Huang F."/>
            <person name="Chen Y."/>
            <person name="Hong S."/>
            <person name="Mi L."/>
            <person name="Sun Q."/>
            <person name="Zhang L."/>
            <person name="Zhou B."/>
            <person name="Peng R."/>
            <person name="Zhang X."/>
            <person name="Liu F."/>
        </authorList>
    </citation>
    <scope>NUCLEOTIDE SEQUENCE [LARGE SCALE GENOMIC DNA]</scope>
    <source>
        <strain evidence="2">cv. PA1801</strain>
    </source>
</reference>
<dbReference type="Proteomes" id="UP000325315">
    <property type="component" value="Unassembled WGS sequence"/>
</dbReference>
<name>A0A5B6WRC8_9ROSI</name>
<dbReference type="PANTHER" id="PTHR45835">
    <property type="entry name" value="YALI0A06105P"/>
    <property type="match status" value="1"/>
</dbReference>
<dbReference type="EMBL" id="SMMG02000002">
    <property type="protein sequence ID" value="KAA3483447.1"/>
    <property type="molecule type" value="Genomic_DNA"/>
</dbReference>
<dbReference type="PANTHER" id="PTHR45835:SF99">
    <property type="entry name" value="CHROMO DOMAIN-CONTAINING PROTEIN-RELATED"/>
    <property type="match status" value="1"/>
</dbReference>
<evidence type="ECO:0000313" key="1">
    <source>
        <dbReference type="EMBL" id="KAA3483447.1"/>
    </source>
</evidence>
<proteinExistence type="predicted"/>
<dbReference type="InterPro" id="IPR012337">
    <property type="entry name" value="RNaseH-like_sf"/>
</dbReference>
<dbReference type="InterPro" id="IPR036397">
    <property type="entry name" value="RNaseH_sf"/>
</dbReference>
<dbReference type="GO" id="GO:0003676">
    <property type="term" value="F:nucleic acid binding"/>
    <property type="evidence" value="ECO:0007669"/>
    <property type="project" value="InterPro"/>
</dbReference>
<protein>
    <submittedName>
        <fullName evidence="1">DNA/RNA polymerases superfamily protein</fullName>
    </submittedName>
</protein>
<comment type="caution">
    <text evidence="1">The sequence shown here is derived from an EMBL/GenBank/DDBJ whole genome shotgun (WGS) entry which is preliminary data.</text>
</comment>
<accession>A0A5B6WRC8</accession>
<dbReference type="OrthoDB" id="1939135at2759"/>
<dbReference type="AlphaFoldDB" id="A0A5B6WRC8"/>